<keyword evidence="3 6" id="KW-1133">Transmembrane helix</keyword>
<keyword evidence="2 6" id="KW-0812">Transmembrane</keyword>
<reference evidence="7" key="1">
    <citation type="submission" date="2022-12" db="EMBL/GenBank/DDBJ databases">
        <authorList>
            <person name="Petersen C."/>
        </authorList>
    </citation>
    <scope>NUCLEOTIDE SEQUENCE</scope>
    <source>
        <strain evidence="7">IBT 29677</strain>
    </source>
</reference>
<dbReference type="GeneID" id="81373733"/>
<dbReference type="GO" id="GO:0016020">
    <property type="term" value="C:membrane"/>
    <property type="evidence" value="ECO:0007669"/>
    <property type="project" value="UniProtKB-SubCell"/>
</dbReference>
<gene>
    <name evidence="7" type="ORF">N7509_010116</name>
</gene>
<protein>
    <submittedName>
        <fullName evidence="7">C4-dicarboxylate transporter/malic acid transport protein</fullName>
    </submittedName>
</protein>
<evidence type="ECO:0000256" key="2">
    <source>
        <dbReference type="ARBA" id="ARBA00022692"/>
    </source>
</evidence>
<feature type="transmembrane region" description="Helical" evidence="6">
    <location>
        <begin position="274"/>
        <end position="296"/>
    </location>
</feature>
<keyword evidence="8" id="KW-1185">Reference proteome</keyword>
<dbReference type="GO" id="GO:0015140">
    <property type="term" value="F:malate transmembrane transporter activity"/>
    <property type="evidence" value="ECO:0007669"/>
    <property type="project" value="InterPro"/>
</dbReference>
<evidence type="ECO:0000256" key="6">
    <source>
        <dbReference type="SAM" id="Phobius"/>
    </source>
</evidence>
<feature type="compositionally biased region" description="Basic and acidic residues" evidence="5">
    <location>
        <begin position="18"/>
        <end position="27"/>
    </location>
</feature>
<dbReference type="EMBL" id="JAPZBU010000009">
    <property type="protein sequence ID" value="KAJ5387575.1"/>
    <property type="molecule type" value="Genomic_DNA"/>
</dbReference>
<comment type="subcellular location">
    <subcellularLocation>
        <location evidence="1">Membrane</location>
        <topology evidence="1">Multi-pass membrane protein</topology>
    </subcellularLocation>
</comment>
<accession>A0A9X0B4B0</accession>
<dbReference type="Gene3D" id="1.50.10.150">
    <property type="entry name" value="Voltage-dependent anion channel"/>
    <property type="match status" value="1"/>
</dbReference>
<dbReference type="InterPro" id="IPR004695">
    <property type="entry name" value="SLAC1/Mae1/Ssu1/TehA"/>
</dbReference>
<feature type="transmembrane region" description="Helical" evidence="6">
    <location>
        <begin position="122"/>
        <end position="152"/>
    </location>
</feature>
<evidence type="ECO:0000256" key="3">
    <source>
        <dbReference type="ARBA" id="ARBA00022989"/>
    </source>
</evidence>
<comment type="caution">
    <text evidence="7">The sequence shown here is derived from an EMBL/GenBank/DDBJ whole genome shotgun (WGS) entry which is preliminary data.</text>
</comment>
<evidence type="ECO:0000313" key="7">
    <source>
        <dbReference type="EMBL" id="KAJ5387575.1"/>
    </source>
</evidence>
<feature type="region of interest" description="Disordered" evidence="5">
    <location>
        <begin position="1"/>
        <end position="27"/>
    </location>
</feature>
<feature type="transmembrane region" description="Helical" evidence="6">
    <location>
        <begin position="191"/>
        <end position="221"/>
    </location>
</feature>
<dbReference type="InterPro" id="IPR038665">
    <property type="entry name" value="Voltage-dep_anion_channel_sf"/>
</dbReference>
<dbReference type="CDD" id="cd09317">
    <property type="entry name" value="TDT_Mae1_like"/>
    <property type="match status" value="1"/>
</dbReference>
<dbReference type="InterPro" id="IPR030185">
    <property type="entry name" value="Mae1"/>
</dbReference>
<dbReference type="OrthoDB" id="2901184at2759"/>
<dbReference type="Proteomes" id="UP001147747">
    <property type="component" value="Unassembled WGS sequence"/>
</dbReference>
<dbReference type="PANTHER" id="PTHR31162:SF0">
    <property type="entry name" value="MALIC ACID TRANSPORT PROTEIN"/>
    <property type="match status" value="1"/>
</dbReference>
<evidence type="ECO:0000313" key="8">
    <source>
        <dbReference type="Proteomes" id="UP001147747"/>
    </source>
</evidence>
<evidence type="ECO:0000256" key="1">
    <source>
        <dbReference type="ARBA" id="ARBA00004141"/>
    </source>
</evidence>
<dbReference type="PANTHER" id="PTHR31162">
    <property type="entry name" value="MALIC ACID TRANSPORT PROTEIN-RELATED"/>
    <property type="match status" value="1"/>
</dbReference>
<dbReference type="Pfam" id="PF03595">
    <property type="entry name" value="SLAC1"/>
    <property type="match status" value="1"/>
</dbReference>
<proteinExistence type="predicted"/>
<feature type="transmembrane region" description="Helical" evidence="6">
    <location>
        <begin position="233"/>
        <end position="254"/>
    </location>
</feature>
<sequence>MTDEEQHKTSTRSAARPDNVEPKDESAAKEARLLDRFTWANFTCTQSTGGVAILLSESPPSISRAADCRCRSLHPQPSFRPSNLRKSLTNPPEAYFTGSLWLSMATIIMCMQRFGAPHAGPWVIVAIRILFWTYAAITLAYNIVIFVVMFAVCPLKPGTMSPPMFLMIYNAMLTGTVASSIAAYQPLSQRMAIIVTGIAFQGLGWILCTMFLPLFVGNMLINGLGPANQRPGLFISVGSSGYTIVALIGCAKAIPDGYGYFAKHPTASETLNVMALWIGIFLWLFTFWLFAIALVAQLPIMIPKRVNNMLQPKMSFTLPWWAIIFPNVGFTIATIRIGEELESNAIAWVATFMTILVFAAWLMDLFLHLKSIFQRRIM</sequence>
<dbReference type="AlphaFoldDB" id="A0A9X0B4B0"/>
<keyword evidence="4 6" id="KW-0472">Membrane</keyword>
<organism evidence="7 8">
    <name type="scientific">Penicillium cosmopolitanum</name>
    <dbReference type="NCBI Taxonomy" id="1131564"/>
    <lineage>
        <taxon>Eukaryota</taxon>
        <taxon>Fungi</taxon>
        <taxon>Dikarya</taxon>
        <taxon>Ascomycota</taxon>
        <taxon>Pezizomycotina</taxon>
        <taxon>Eurotiomycetes</taxon>
        <taxon>Eurotiomycetidae</taxon>
        <taxon>Eurotiales</taxon>
        <taxon>Aspergillaceae</taxon>
        <taxon>Penicillium</taxon>
    </lineage>
</organism>
<feature type="transmembrane region" description="Helical" evidence="6">
    <location>
        <begin position="317"/>
        <end position="339"/>
    </location>
</feature>
<feature type="transmembrane region" description="Helical" evidence="6">
    <location>
        <begin position="94"/>
        <end position="116"/>
    </location>
</feature>
<dbReference type="RefSeq" id="XP_056485373.1">
    <property type="nucleotide sequence ID" value="XM_056634753.1"/>
</dbReference>
<feature type="transmembrane region" description="Helical" evidence="6">
    <location>
        <begin position="164"/>
        <end position="185"/>
    </location>
</feature>
<feature type="transmembrane region" description="Helical" evidence="6">
    <location>
        <begin position="345"/>
        <end position="369"/>
    </location>
</feature>
<evidence type="ECO:0000256" key="4">
    <source>
        <dbReference type="ARBA" id="ARBA00023136"/>
    </source>
</evidence>
<evidence type="ECO:0000256" key="5">
    <source>
        <dbReference type="SAM" id="MobiDB-lite"/>
    </source>
</evidence>
<name>A0A9X0B4B0_9EURO</name>
<reference evidence="7" key="2">
    <citation type="journal article" date="2023" name="IMA Fungus">
        <title>Comparative genomic study of the Penicillium genus elucidates a diverse pangenome and 15 lateral gene transfer events.</title>
        <authorList>
            <person name="Petersen C."/>
            <person name="Sorensen T."/>
            <person name="Nielsen M.R."/>
            <person name="Sondergaard T.E."/>
            <person name="Sorensen J.L."/>
            <person name="Fitzpatrick D.A."/>
            <person name="Frisvad J.C."/>
            <person name="Nielsen K.L."/>
        </authorList>
    </citation>
    <scope>NUCLEOTIDE SEQUENCE</scope>
    <source>
        <strain evidence="7">IBT 29677</strain>
    </source>
</reference>